<evidence type="ECO:0000313" key="3">
    <source>
        <dbReference type="Proteomes" id="UP000825935"/>
    </source>
</evidence>
<organism evidence="2 3">
    <name type="scientific">Ceratopteris richardii</name>
    <name type="common">Triangle waterfern</name>
    <dbReference type="NCBI Taxonomy" id="49495"/>
    <lineage>
        <taxon>Eukaryota</taxon>
        <taxon>Viridiplantae</taxon>
        <taxon>Streptophyta</taxon>
        <taxon>Embryophyta</taxon>
        <taxon>Tracheophyta</taxon>
        <taxon>Polypodiopsida</taxon>
        <taxon>Polypodiidae</taxon>
        <taxon>Polypodiales</taxon>
        <taxon>Pteridineae</taxon>
        <taxon>Pteridaceae</taxon>
        <taxon>Parkerioideae</taxon>
        <taxon>Ceratopteris</taxon>
    </lineage>
</organism>
<accession>A0A8T2Q3T9</accession>
<dbReference type="EMBL" id="CM035443">
    <property type="protein sequence ID" value="KAH7278602.1"/>
    <property type="molecule type" value="Genomic_DNA"/>
</dbReference>
<keyword evidence="3" id="KW-1185">Reference proteome</keyword>
<feature type="transmembrane region" description="Helical" evidence="1">
    <location>
        <begin position="33"/>
        <end position="53"/>
    </location>
</feature>
<dbReference type="Proteomes" id="UP000825935">
    <property type="component" value="Chromosome 38"/>
</dbReference>
<name>A0A8T2Q3T9_CERRI</name>
<dbReference type="AlphaFoldDB" id="A0A8T2Q3T9"/>
<sequence>MLMGTIKIKDGAFYLFKVAFRIFSYFFSPVRGYHLLIFFCYISITIFCFSGTIQRY</sequence>
<evidence type="ECO:0000256" key="1">
    <source>
        <dbReference type="SAM" id="Phobius"/>
    </source>
</evidence>
<gene>
    <name evidence="2" type="ORF">KP509_38G048200</name>
</gene>
<feature type="transmembrane region" description="Helical" evidence="1">
    <location>
        <begin position="12"/>
        <end position="27"/>
    </location>
</feature>
<proteinExistence type="predicted"/>
<evidence type="ECO:0000313" key="2">
    <source>
        <dbReference type="EMBL" id="KAH7278602.1"/>
    </source>
</evidence>
<protein>
    <submittedName>
        <fullName evidence="2">Uncharacterized protein</fullName>
    </submittedName>
</protein>
<keyword evidence="1" id="KW-1133">Transmembrane helix</keyword>
<comment type="caution">
    <text evidence="2">The sequence shown here is derived from an EMBL/GenBank/DDBJ whole genome shotgun (WGS) entry which is preliminary data.</text>
</comment>
<reference evidence="2" key="1">
    <citation type="submission" date="2021-08" db="EMBL/GenBank/DDBJ databases">
        <title>WGS assembly of Ceratopteris richardii.</title>
        <authorList>
            <person name="Marchant D.B."/>
            <person name="Chen G."/>
            <person name="Jenkins J."/>
            <person name="Shu S."/>
            <person name="Leebens-Mack J."/>
            <person name="Grimwood J."/>
            <person name="Schmutz J."/>
            <person name="Soltis P."/>
            <person name="Soltis D."/>
            <person name="Chen Z.-H."/>
        </authorList>
    </citation>
    <scope>NUCLEOTIDE SEQUENCE</scope>
    <source>
        <strain evidence="2">Whitten #5841</strain>
        <tissue evidence="2">Leaf</tissue>
    </source>
</reference>
<keyword evidence="1" id="KW-0812">Transmembrane</keyword>
<keyword evidence="1" id="KW-0472">Membrane</keyword>